<reference evidence="2" key="1">
    <citation type="submission" date="2018-02" db="EMBL/GenBank/DDBJ databases">
        <authorList>
            <person name="Hausmann B."/>
        </authorList>
    </citation>
    <scope>NUCLEOTIDE SEQUENCE [LARGE SCALE GENOMIC DNA]</scope>
    <source>
        <strain evidence="2">Peat soil MAG SbA5</strain>
    </source>
</reference>
<sequence>MLPRHSRLAAVVRCLRVGGRWSKRGLTFLLRYLVYDPNGALILNVPVTFVTDGNIQAHVDQH</sequence>
<dbReference type="AlphaFoldDB" id="A0A2N9M964"/>
<protein>
    <submittedName>
        <fullName evidence="1">Uncharacterized protein</fullName>
    </submittedName>
</protein>
<proteinExistence type="predicted"/>
<dbReference type="EMBL" id="OKRB01000155">
    <property type="protein sequence ID" value="SPE31991.1"/>
    <property type="molecule type" value="Genomic_DNA"/>
</dbReference>
<evidence type="ECO:0000313" key="2">
    <source>
        <dbReference type="Proteomes" id="UP000239735"/>
    </source>
</evidence>
<evidence type="ECO:0000313" key="1">
    <source>
        <dbReference type="EMBL" id="SPE31991.1"/>
    </source>
</evidence>
<name>A0A2N9M964_9BACT</name>
<accession>A0A2N9M964</accession>
<dbReference type="Proteomes" id="UP000239735">
    <property type="component" value="Unassembled WGS sequence"/>
</dbReference>
<organism evidence="1 2">
    <name type="scientific">Candidatus Sulfuritelmatomonas gaucii</name>
    <dbReference type="NCBI Taxonomy" id="2043161"/>
    <lineage>
        <taxon>Bacteria</taxon>
        <taxon>Pseudomonadati</taxon>
        <taxon>Acidobacteriota</taxon>
        <taxon>Terriglobia</taxon>
        <taxon>Terriglobales</taxon>
        <taxon>Acidobacteriaceae</taxon>
        <taxon>Candidatus Sulfuritelmatomonas</taxon>
    </lineage>
</organism>
<gene>
    <name evidence="1" type="ORF">SBA5_920019</name>
</gene>